<dbReference type="AlphaFoldDB" id="A0A6A5RIF5"/>
<evidence type="ECO:0000313" key="2">
    <source>
        <dbReference type="Proteomes" id="UP000800082"/>
    </source>
</evidence>
<accession>A0A6A5RIF5</accession>
<protein>
    <recommendedName>
        <fullName evidence="3">SWIM-type domain-containing protein</fullName>
    </recommendedName>
</protein>
<evidence type="ECO:0008006" key="3">
    <source>
        <dbReference type="Google" id="ProtNLM"/>
    </source>
</evidence>
<dbReference type="EMBL" id="ML978975">
    <property type="protein sequence ID" value="KAF1926868.1"/>
    <property type="molecule type" value="Genomic_DNA"/>
</dbReference>
<dbReference type="RefSeq" id="XP_033447120.1">
    <property type="nucleotide sequence ID" value="XM_033588195.1"/>
</dbReference>
<name>A0A6A5RIF5_9PLEO</name>
<sequence>MAMSRLPSPRAFVTQLLNSLPSLQQRDASAEPSSLSDAPEIVKKQLLLLQVLFPNEFLPALDLLDRNLVTCFIIGIEKPPAPSTNRTTSTTDIPIQGSDELLSTCPGPAIQEKPSTSFLPVPRPPSSSDTIYYVRSAQQRSSRFSTSYDSIMTYEVRLGAWNCTCPAFSFAAFPAVHPEPHLPTFIPKPTSSVNQDMQDENVEEEKRKVAEWMFGGVSLGQEMPPVCKHLLACVLAERCRGVFGECVEEREVGIETAAGWAAGWGDT</sequence>
<dbReference type="OrthoDB" id="5413281at2759"/>
<organism evidence="1 2">
    <name type="scientific">Didymella exigua CBS 183.55</name>
    <dbReference type="NCBI Taxonomy" id="1150837"/>
    <lineage>
        <taxon>Eukaryota</taxon>
        <taxon>Fungi</taxon>
        <taxon>Dikarya</taxon>
        <taxon>Ascomycota</taxon>
        <taxon>Pezizomycotina</taxon>
        <taxon>Dothideomycetes</taxon>
        <taxon>Pleosporomycetidae</taxon>
        <taxon>Pleosporales</taxon>
        <taxon>Pleosporineae</taxon>
        <taxon>Didymellaceae</taxon>
        <taxon>Didymella</taxon>
    </lineage>
</organism>
<keyword evidence="2" id="KW-1185">Reference proteome</keyword>
<evidence type="ECO:0000313" key="1">
    <source>
        <dbReference type="EMBL" id="KAF1926868.1"/>
    </source>
</evidence>
<gene>
    <name evidence="1" type="ORF">M421DRAFT_208487</name>
</gene>
<proteinExistence type="predicted"/>
<dbReference type="Proteomes" id="UP000800082">
    <property type="component" value="Unassembled WGS sequence"/>
</dbReference>
<reference evidence="1" key="1">
    <citation type="journal article" date="2020" name="Stud. Mycol.">
        <title>101 Dothideomycetes genomes: a test case for predicting lifestyles and emergence of pathogens.</title>
        <authorList>
            <person name="Haridas S."/>
            <person name="Albert R."/>
            <person name="Binder M."/>
            <person name="Bloem J."/>
            <person name="Labutti K."/>
            <person name="Salamov A."/>
            <person name="Andreopoulos B."/>
            <person name="Baker S."/>
            <person name="Barry K."/>
            <person name="Bills G."/>
            <person name="Bluhm B."/>
            <person name="Cannon C."/>
            <person name="Castanera R."/>
            <person name="Culley D."/>
            <person name="Daum C."/>
            <person name="Ezra D."/>
            <person name="Gonzalez J."/>
            <person name="Henrissat B."/>
            <person name="Kuo A."/>
            <person name="Liang C."/>
            <person name="Lipzen A."/>
            <person name="Lutzoni F."/>
            <person name="Magnuson J."/>
            <person name="Mondo S."/>
            <person name="Nolan M."/>
            <person name="Ohm R."/>
            <person name="Pangilinan J."/>
            <person name="Park H.-J."/>
            <person name="Ramirez L."/>
            <person name="Alfaro M."/>
            <person name="Sun H."/>
            <person name="Tritt A."/>
            <person name="Yoshinaga Y."/>
            <person name="Zwiers L.-H."/>
            <person name="Turgeon B."/>
            <person name="Goodwin S."/>
            <person name="Spatafora J."/>
            <person name="Crous P."/>
            <person name="Grigoriev I."/>
        </authorList>
    </citation>
    <scope>NUCLEOTIDE SEQUENCE</scope>
    <source>
        <strain evidence="1">CBS 183.55</strain>
    </source>
</reference>
<dbReference type="GeneID" id="54345842"/>